<dbReference type="PANTHER" id="PTHR11620">
    <property type="entry name" value="60S RIBOSOMAL PROTEIN L23A"/>
    <property type="match status" value="1"/>
</dbReference>
<dbReference type="HAMAP" id="MF_01369_B">
    <property type="entry name" value="Ribosomal_uL23_B"/>
    <property type="match status" value="1"/>
</dbReference>
<dbReference type="STRING" id="485915.Dret_2063"/>
<protein>
    <recommendedName>
        <fullName evidence="6">Large ribosomal subunit protein uL23</fullName>
    </recommendedName>
</protein>
<dbReference type="GO" id="GO:1990904">
    <property type="term" value="C:ribonucleoprotein complex"/>
    <property type="evidence" value="ECO:0007669"/>
    <property type="project" value="UniProtKB-KW"/>
</dbReference>
<evidence type="ECO:0000256" key="5">
    <source>
        <dbReference type="ARBA" id="ARBA00023274"/>
    </source>
</evidence>
<keyword evidence="4 6" id="KW-0689">Ribosomal protein</keyword>
<dbReference type="EMBL" id="CP001734">
    <property type="protein sequence ID" value="ACV69347.1"/>
    <property type="molecule type" value="Genomic_DNA"/>
</dbReference>
<dbReference type="PROSITE" id="PS00050">
    <property type="entry name" value="RIBOSOMAL_L23"/>
    <property type="match status" value="1"/>
</dbReference>
<comment type="subunit">
    <text evidence="6">Part of the 50S ribosomal subunit. Contacts protein L29, and trigger factor when it is bound to the ribosome.</text>
</comment>
<organism evidence="8 9">
    <name type="scientific">Desulfohalobium retbaense (strain ATCC 49708 / DSM 5692 / JCM 16813 / HR100)</name>
    <dbReference type="NCBI Taxonomy" id="485915"/>
    <lineage>
        <taxon>Bacteria</taxon>
        <taxon>Pseudomonadati</taxon>
        <taxon>Thermodesulfobacteriota</taxon>
        <taxon>Desulfovibrionia</taxon>
        <taxon>Desulfovibrionales</taxon>
        <taxon>Desulfohalobiaceae</taxon>
        <taxon>Desulfohalobium</taxon>
    </lineage>
</organism>
<dbReference type="HOGENOM" id="CLU_037562_3_1_7"/>
<keyword evidence="2 6" id="KW-0699">rRNA-binding</keyword>
<evidence type="ECO:0000256" key="1">
    <source>
        <dbReference type="ARBA" id="ARBA00006700"/>
    </source>
</evidence>
<evidence type="ECO:0000256" key="4">
    <source>
        <dbReference type="ARBA" id="ARBA00022980"/>
    </source>
</evidence>
<evidence type="ECO:0000256" key="2">
    <source>
        <dbReference type="ARBA" id="ARBA00022730"/>
    </source>
</evidence>
<evidence type="ECO:0000256" key="6">
    <source>
        <dbReference type="HAMAP-Rule" id="MF_01369"/>
    </source>
</evidence>
<evidence type="ECO:0000313" key="9">
    <source>
        <dbReference type="Proteomes" id="UP000001052"/>
    </source>
</evidence>
<dbReference type="OrthoDB" id="9793353at2"/>
<reference evidence="9" key="1">
    <citation type="submission" date="2009-09" db="EMBL/GenBank/DDBJ databases">
        <title>The complete chromosome of Desulfohalobium retbaense DSM 5692.</title>
        <authorList>
            <consortium name="US DOE Joint Genome Institute (JGI-PGF)"/>
            <person name="Lucas S."/>
            <person name="Copeland A."/>
            <person name="Lapidus A."/>
            <person name="Glavina del Rio T."/>
            <person name="Dalin E."/>
            <person name="Tice H."/>
            <person name="Bruce D."/>
            <person name="Goodwin L."/>
            <person name="Pitluck S."/>
            <person name="Kyrpides N."/>
            <person name="Mavromatis K."/>
            <person name="Ivanova N."/>
            <person name="Mikhailova N."/>
            <person name="Munk A.C."/>
            <person name="Brettin T."/>
            <person name="Detter J.C."/>
            <person name="Han C."/>
            <person name="Tapia R."/>
            <person name="Larimer F."/>
            <person name="Land M."/>
            <person name="Hauser L."/>
            <person name="Markowitz V."/>
            <person name="Cheng J.-F."/>
            <person name="Hugenholtz P."/>
            <person name="Woyke T."/>
            <person name="Wu D."/>
            <person name="Spring S."/>
            <person name="Klenk H.-P."/>
            <person name="Eisen J.A."/>
        </authorList>
    </citation>
    <scope>NUCLEOTIDE SEQUENCE [LARGE SCALE GENOMIC DNA]</scope>
    <source>
        <strain evidence="9">DSM 5692</strain>
    </source>
</reference>
<evidence type="ECO:0000313" key="8">
    <source>
        <dbReference type="EMBL" id="ACV69347.1"/>
    </source>
</evidence>
<dbReference type="InterPro" id="IPR013025">
    <property type="entry name" value="Ribosomal_uL23-like"/>
</dbReference>
<keyword evidence="3 6" id="KW-0694">RNA-binding</keyword>
<comment type="similarity">
    <text evidence="1 6 7">Belongs to the universal ribosomal protein uL23 family.</text>
</comment>
<dbReference type="GO" id="GO:0003735">
    <property type="term" value="F:structural constituent of ribosome"/>
    <property type="evidence" value="ECO:0007669"/>
    <property type="project" value="InterPro"/>
</dbReference>
<dbReference type="FunFam" id="3.30.70.330:FF:000001">
    <property type="entry name" value="50S ribosomal protein L23"/>
    <property type="match status" value="1"/>
</dbReference>
<dbReference type="AlphaFoldDB" id="C8X473"/>
<dbReference type="InterPro" id="IPR012678">
    <property type="entry name" value="Ribosomal_uL23/eL15/eS24_sf"/>
</dbReference>
<dbReference type="InterPro" id="IPR012677">
    <property type="entry name" value="Nucleotide-bd_a/b_plait_sf"/>
</dbReference>
<dbReference type="GO" id="GO:0019843">
    <property type="term" value="F:rRNA binding"/>
    <property type="evidence" value="ECO:0007669"/>
    <property type="project" value="UniProtKB-UniRule"/>
</dbReference>
<sequence>MEYTRVLHKPLVSEKATWAKEMDNQVVFLVDKASNKVEVRKAVEKAFGVKVERINIVNKRPRTRRRFGREVGRVPGTKKAYVTLAPGEKIEFFEGV</sequence>
<reference evidence="8 9" key="2">
    <citation type="journal article" date="2010" name="Stand. Genomic Sci.">
        <title>Complete genome sequence of Desulfohalobium retbaense type strain (HR(100)).</title>
        <authorList>
            <person name="Spring S."/>
            <person name="Nolan M."/>
            <person name="Lapidus A."/>
            <person name="Glavina Del Rio T."/>
            <person name="Copeland A."/>
            <person name="Tice H."/>
            <person name="Cheng J.F."/>
            <person name="Lucas S."/>
            <person name="Land M."/>
            <person name="Chen F."/>
            <person name="Bruce D."/>
            <person name="Goodwin L."/>
            <person name="Pitluck S."/>
            <person name="Ivanova N."/>
            <person name="Mavromatis K."/>
            <person name="Mikhailova N."/>
            <person name="Pati A."/>
            <person name="Chen A."/>
            <person name="Palaniappan K."/>
            <person name="Hauser L."/>
            <person name="Chang Y.J."/>
            <person name="Jeffries C.D."/>
            <person name="Munk C."/>
            <person name="Kiss H."/>
            <person name="Chain P."/>
            <person name="Han C."/>
            <person name="Brettin T."/>
            <person name="Detter J.C."/>
            <person name="Schuler E."/>
            <person name="Goker M."/>
            <person name="Rohde M."/>
            <person name="Bristow J."/>
            <person name="Eisen J.A."/>
            <person name="Markowitz V."/>
            <person name="Hugenholtz P."/>
            <person name="Kyrpides N.C."/>
            <person name="Klenk H.P."/>
        </authorList>
    </citation>
    <scope>NUCLEOTIDE SEQUENCE [LARGE SCALE GENOMIC DNA]</scope>
    <source>
        <strain evidence="8 9">DSM 5692</strain>
    </source>
</reference>
<dbReference type="InterPro" id="IPR001014">
    <property type="entry name" value="Ribosomal_uL23_CS"/>
</dbReference>
<dbReference type="NCBIfam" id="NF004363">
    <property type="entry name" value="PRK05738.2-4"/>
    <property type="match status" value="1"/>
</dbReference>
<comment type="function">
    <text evidence="6">One of the early assembly proteins it binds 23S rRNA. One of the proteins that surrounds the polypeptide exit tunnel on the outside of the ribosome. Forms the main docking site for trigger factor binding to the ribosome.</text>
</comment>
<dbReference type="NCBIfam" id="NF004359">
    <property type="entry name" value="PRK05738.1-3"/>
    <property type="match status" value="1"/>
</dbReference>
<dbReference type="eggNOG" id="COG0089">
    <property type="taxonomic scope" value="Bacteria"/>
</dbReference>
<keyword evidence="9" id="KW-1185">Reference proteome</keyword>
<dbReference type="GO" id="GO:0005840">
    <property type="term" value="C:ribosome"/>
    <property type="evidence" value="ECO:0007669"/>
    <property type="project" value="UniProtKB-KW"/>
</dbReference>
<dbReference type="GO" id="GO:0006412">
    <property type="term" value="P:translation"/>
    <property type="evidence" value="ECO:0007669"/>
    <property type="project" value="UniProtKB-UniRule"/>
</dbReference>
<name>C8X473_DESRD</name>
<dbReference type="RefSeq" id="WP_015752489.1">
    <property type="nucleotide sequence ID" value="NC_013223.1"/>
</dbReference>
<dbReference type="Pfam" id="PF00276">
    <property type="entry name" value="Ribosomal_L23"/>
    <property type="match status" value="1"/>
</dbReference>
<dbReference type="Gene3D" id="3.30.70.330">
    <property type="match status" value="1"/>
</dbReference>
<evidence type="ECO:0000256" key="3">
    <source>
        <dbReference type="ARBA" id="ARBA00022884"/>
    </source>
</evidence>
<keyword evidence="5 6" id="KW-0687">Ribonucleoprotein</keyword>
<dbReference type="Proteomes" id="UP000001052">
    <property type="component" value="Chromosome"/>
</dbReference>
<dbReference type="SUPFAM" id="SSF54189">
    <property type="entry name" value="Ribosomal proteins S24e, L23 and L15e"/>
    <property type="match status" value="1"/>
</dbReference>
<proteinExistence type="inferred from homology"/>
<accession>C8X473</accession>
<gene>
    <name evidence="6" type="primary">rplW</name>
    <name evidence="8" type="ordered locus">Dret_2063</name>
</gene>
<dbReference type="KEGG" id="drt:Dret_2063"/>
<evidence type="ECO:0000256" key="7">
    <source>
        <dbReference type="RuleBase" id="RU003934"/>
    </source>
</evidence>